<feature type="non-terminal residue" evidence="2">
    <location>
        <position position="97"/>
    </location>
</feature>
<reference evidence="2" key="1">
    <citation type="journal article" date="2015" name="Nature">
        <title>Complex archaea that bridge the gap between prokaryotes and eukaryotes.</title>
        <authorList>
            <person name="Spang A."/>
            <person name="Saw J.H."/>
            <person name="Jorgensen S.L."/>
            <person name="Zaremba-Niedzwiedzka K."/>
            <person name="Martijn J."/>
            <person name="Lind A.E."/>
            <person name="van Eijk R."/>
            <person name="Schleper C."/>
            <person name="Guy L."/>
            <person name="Ettema T.J."/>
        </authorList>
    </citation>
    <scope>NUCLEOTIDE SEQUENCE</scope>
</reference>
<organism evidence="2">
    <name type="scientific">marine sediment metagenome</name>
    <dbReference type="NCBI Taxonomy" id="412755"/>
    <lineage>
        <taxon>unclassified sequences</taxon>
        <taxon>metagenomes</taxon>
        <taxon>ecological metagenomes</taxon>
    </lineage>
</organism>
<feature type="region of interest" description="Disordered" evidence="1">
    <location>
        <begin position="1"/>
        <end position="20"/>
    </location>
</feature>
<sequence length="97" mass="11090">MPAKLSKKDKAKAKAVKKEEVKKAKEEAKKVKADEKEAKVADEKKVKEAKADAKKEKKQIKMPSMAELHELKDDQLRIIIRKHPLGWEAAYQILTAR</sequence>
<proteinExistence type="predicted"/>
<evidence type="ECO:0000313" key="2">
    <source>
        <dbReference type="EMBL" id="KKK54415.1"/>
    </source>
</evidence>
<feature type="compositionally biased region" description="Basic residues" evidence="1">
    <location>
        <begin position="1"/>
        <end position="15"/>
    </location>
</feature>
<gene>
    <name evidence="2" type="ORF">LCGC14_3085000</name>
</gene>
<protein>
    <submittedName>
        <fullName evidence="2">Uncharacterized protein</fullName>
    </submittedName>
</protein>
<accession>A0A0F8X0T7</accession>
<name>A0A0F8X0T7_9ZZZZ</name>
<dbReference type="EMBL" id="LAZR01066005">
    <property type="protein sequence ID" value="KKK54415.1"/>
    <property type="molecule type" value="Genomic_DNA"/>
</dbReference>
<dbReference type="AlphaFoldDB" id="A0A0F8X0T7"/>
<evidence type="ECO:0000256" key="1">
    <source>
        <dbReference type="SAM" id="MobiDB-lite"/>
    </source>
</evidence>
<comment type="caution">
    <text evidence="2">The sequence shown here is derived from an EMBL/GenBank/DDBJ whole genome shotgun (WGS) entry which is preliminary data.</text>
</comment>